<feature type="domain" description="DUF2760" evidence="1">
    <location>
        <begin position="53"/>
        <end position="175"/>
    </location>
</feature>
<dbReference type="Pfam" id="PF10816">
    <property type="entry name" value="DUF2760"/>
    <property type="match status" value="1"/>
</dbReference>
<accession>A0A517R1K3</accession>
<reference evidence="2 3" key="1">
    <citation type="submission" date="2019-02" db="EMBL/GenBank/DDBJ databases">
        <title>Deep-cultivation of Planctomycetes and their phenomic and genomic characterization uncovers novel biology.</title>
        <authorList>
            <person name="Wiegand S."/>
            <person name="Jogler M."/>
            <person name="Boedeker C."/>
            <person name="Pinto D."/>
            <person name="Vollmers J."/>
            <person name="Rivas-Marin E."/>
            <person name="Kohn T."/>
            <person name="Peeters S.H."/>
            <person name="Heuer A."/>
            <person name="Rast P."/>
            <person name="Oberbeckmann S."/>
            <person name="Bunk B."/>
            <person name="Jeske O."/>
            <person name="Meyerdierks A."/>
            <person name="Storesund J.E."/>
            <person name="Kallscheuer N."/>
            <person name="Luecker S."/>
            <person name="Lage O.M."/>
            <person name="Pohl T."/>
            <person name="Merkel B.J."/>
            <person name="Hornburger P."/>
            <person name="Mueller R.-W."/>
            <person name="Bruemmer F."/>
            <person name="Labrenz M."/>
            <person name="Spormann A.M."/>
            <person name="Op den Camp H."/>
            <person name="Overmann J."/>
            <person name="Amann R."/>
            <person name="Jetten M.S.M."/>
            <person name="Mascher T."/>
            <person name="Medema M.H."/>
            <person name="Devos D.P."/>
            <person name="Kaster A.-K."/>
            <person name="Ovreas L."/>
            <person name="Rohde M."/>
            <person name="Galperin M.Y."/>
            <person name="Jogler C."/>
        </authorList>
    </citation>
    <scope>NUCLEOTIDE SEQUENCE [LARGE SCALE GENOMIC DNA]</scope>
    <source>
        <strain evidence="2 3">Pan189</strain>
    </source>
</reference>
<keyword evidence="3" id="KW-1185">Reference proteome</keyword>
<evidence type="ECO:0000313" key="2">
    <source>
        <dbReference type="EMBL" id="QDT37785.1"/>
    </source>
</evidence>
<proteinExistence type="predicted"/>
<sequence length="176" mass="18909">MGFIERFGLGWKALIAACSDEETADQIGDVLVGKTPKLPEPQGAPTPLKPVRSEAITLLATLQSEARLLDFLMEDIGPYEDAQIGAAVRDVHRDTRKVLDRMLSVSPVVDQEDGTEVPLGESYDPATMRLVGNVTGETPPSGRLTHHGWAASKVEIPKWSGDEAAAKIIAPAEVEV</sequence>
<protein>
    <recommendedName>
        <fullName evidence="1">DUF2760 domain-containing protein</fullName>
    </recommendedName>
</protein>
<dbReference type="OrthoDB" id="21395at2"/>
<dbReference type="EMBL" id="CP036268">
    <property type="protein sequence ID" value="QDT37785.1"/>
    <property type="molecule type" value="Genomic_DNA"/>
</dbReference>
<gene>
    <name evidence="2" type="ORF">Pan189_21670</name>
</gene>
<dbReference type="InterPro" id="IPR021212">
    <property type="entry name" value="DUF2760"/>
</dbReference>
<organism evidence="2 3">
    <name type="scientific">Stratiformator vulcanicus</name>
    <dbReference type="NCBI Taxonomy" id="2527980"/>
    <lineage>
        <taxon>Bacteria</taxon>
        <taxon>Pseudomonadati</taxon>
        <taxon>Planctomycetota</taxon>
        <taxon>Planctomycetia</taxon>
        <taxon>Planctomycetales</taxon>
        <taxon>Planctomycetaceae</taxon>
        <taxon>Stratiformator</taxon>
    </lineage>
</organism>
<dbReference type="AlphaFoldDB" id="A0A517R1K3"/>
<dbReference type="Proteomes" id="UP000317318">
    <property type="component" value="Chromosome"/>
</dbReference>
<evidence type="ECO:0000259" key="1">
    <source>
        <dbReference type="Pfam" id="PF10816"/>
    </source>
</evidence>
<evidence type="ECO:0000313" key="3">
    <source>
        <dbReference type="Proteomes" id="UP000317318"/>
    </source>
</evidence>
<name>A0A517R1K3_9PLAN</name>
<dbReference type="KEGG" id="svp:Pan189_21670"/>
<dbReference type="RefSeq" id="WP_145363874.1">
    <property type="nucleotide sequence ID" value="NZ_CP036268.1"/>
</dbReference>